<gene>
    <name evidence="2" type="ORF">BDQ12DRAFT_672319</name>
</gene>
<proteinExistence type="predicted"/>
<sequence>MIITRLHVHRRRITKTLGSNHGALYTNIMAMIVESALLTSLFLIFVVTSLLTSGVLASLVMQTLAQVQILSPLWIIYRVAKKRAWGHNTLEEITRSIAFTPGEMIPHSSQDI</sequence>
<keyword evidence="1" id="KW-0472">Membrane</keyword>
<dbReference type="STRING" id="68775.A0A5C3MGM2"/>
<protein>
    <submittedName>
        <fullName evidence="2">Uncharacterized protein</fullName>
    </submittedName>
</protein>
<keyword evidence="3" id="KW-1185">Reference proteome</keyword>
<reference evidence="2 3" key="1">
    <citation type="journal article" date="2019" name="Nat. Ecol. Evol.">
        <title>Megaphylogeny resolves global patterns of mushroom evolution.</title>
        <authorList>
            <person name="Varga T."/>
            <person name="Krizsan K."/>
            <person name="Foldi C."/>
            <person name="Dima B."/>
            <person name="Sanchez-Garcia M."/>
            <person name="Sanchez-Ramirez S."/>
            <person name="Szollosi G.J."/>
            <person name="Szarkandi J.G."/>
            <person name="Papp V."/>
            <person name="Albert L."/>
            <person name="Andreopoulos W."/>
            <person name="Angelini C."/>
            <person name="Antonin V."/>
            <person name="Barry K.W."/>
            <person name="Bougher N.L."/>
            <person name="Buchanan P."/>
            <person name="Buyck B."/>
            <person name="Bense V."/>
            <person name="Catcheside P."/>
            <person name="Chovatia M."/>
            <person name="Cooper J."/>
            <person name="Damon W."/>
            <person name="Desjardin D."/>
            <person name="Finy P."/>
            <person name="Geml J."/>
            <person name="Haridas S."/>
            <person name="Hughes K."/>
            <person name="Justo A."/>
            <person name="Karasinski D."/>
            <person name="Kautmanova I."/>
            <person name="Kiss B."/>
            <person name="Kocsube S."/>
            <person name="Kotiranta H."/>
            <person name="LaButti K.M."/>
            <person name="Lechner B.E."/>
            <person name="Liimatainen K."/>
            <person name="Lipzen A."/>
            <person name="Lukacs Z."/>
            <person name="Mihaltcheva S."/>
            <person name="Morgado L.N."/>
            <person name="Niskanen T."/>
            <person name="Noordeloos M.E."/>
            <person name="Ohm R.A."/>
            <person name="Ortiz-Santana B."/>
            <person name="Ovrebo C."/>
            <person name="Racz N."/>
            <person name="Riley R."/>
            <person name="Savchenko A."/>
            <person name="Shiryaev A."/>
            <person name="Soop K."/>
            <person name="Spirin V."/>
            <person name="Szebenyi C."/>
            <person name="Tomsovsky M."/>
            <person name="Tulloss R.E."/>
            <person name="Uehling J."/>
            <person name="Grigoriev I.V."/>
            <person name="Vagvolgyi C."/>
            <person name="Papp T."/>
            <person name="Martin F.M."/>
            <person name="Miettinen O."/>
            <person name="Hibbett D.S."/>
            <person name="Nagy L.G."/>
        </authorList>
    </citation>
    <scope>NUCLEOTIDE SEQUENCE [LARGE SCALE GENOMIC DNA]</scope>
    <source>
        <strain evidence="2 3">CBS 166.37</strain>
    </source>
</reference>
<keyword evidence="1" id="KW-0812">Transmembrane</keyword>
<dbReference type="EMBL" id="ML213590">
    <property type="protein sequence ID" value="TFK44057.1"/>
    <property type="molecule type" value="Genomic_DNA"/>
</dbReference>
<name>A0A5C3MGM2_9AGAR</name>
<evidence type="ECO:0000256" key="1">
    <source>
        <dbReference type="SAM" id="Phobius"/>
    </source>
</evidence>
<accession>A0A5C3MGM2</accession>
<organism evidence="2 3">
    <name type="scientific">Crucibulum laeve</name>
    <dbReference type="NCBI Taxonomy" id="68775"/>
    <lineage>
        <taxon>Eukaryota</taxon>
        <taxon>Fungi</taxon>
        <taxon>Dikarya</taxon>
        <taxon>Basidiomycota</taxon>
        <taxon>Agaricomycotina</taxon>
        <taxon>Agaricomycetes</taxon>
        <taxon>Agaricomycetidae</taxon>
        <taxon>Agaricales</taxon>
        <taxon>Agaricineae</taxon>
        <taxon>Nidulariaceae</taxon>
        <taxon>Crucibulum</taxon>
    </lineage>
</organism>
<feature type="transmembrane region" description="Helical" evidence="1">
    <location>
        <begin position="54"/>
        <end position="77"/>
    </location>
</feature>
<dbReference type="Proteomes" id="UP000308652">
    <property type="component" value="Unassembled WGS sequence"/>
</dbReference>
<feature type="transmembrane region" description="Helical" evidence="1">
    <location>
        <begin position="21"/>
        <end position="48"/>
    </location>
</feature>
<dbReference type="AlphaFoldDB" id="A0A5C3MGM2"/>
<evidence type="ECO:0000313" key="3">
    <source>
        <dbReference type="Proteomes" id="UP000308652"/>
    </source>
</evidence>
<evidence type="ECO:0000313" key="2">
    <source>
        <dbReference type="EMBL" id="TFK44057.1"/>
    </source>
</evidence>
<keyword evidence="1" id="KW-1133">Transmembrane helix</keyword>
<dbReference type="OrthoDB" id="3267806at2759"/>